<feature type="transmembrane region" description="Helical" evidence="18">
    <location>
        <begin position="256"/>
        <end position="278"/>
    </location>
</feature>
<dbReference type="PRINTS" id="PR01436">
    <property type="entry name" value="NADHDHGNASE2"/>
</dbReference>
<accession>A0A343A6L0</accession>
<evidence type="ECO:0000259" key="19">
    <source>
        <dbReference type="Pfam" id="PF00361"/>
    </source>
</evidence>
<dbReference type="EC" id="7.1.1.2" evidence="4 18"/>
<comment type="function">
    <text evidence="1">Core subunit of the mitochondrial membrane respiratory chain NADH dehydrogenase (Complex I) that is believed to belong to the minimal assembly required for catalysis. Complex I functions in the transfer of electrons from NADH to the respiratory chain. The immediate electron acceptor for the enzyme is believed to be ubiquinone.</text>
</comment>
<keyword evidence="11 18" id="KW-0249">Electron transport</keyword>
<proteinExistence type="inferred from homology"/>
<evidence type="ECO:0000256" key="16">
    <source>
        <dbReference type="ARBA" id="ARBA00023136"/>
    </source>
</evidence>
<geneLocation type="mitochondrion" evidence="20"/>
<dbReference type="EMBL" id="KX035217">
    <property type="protein sequence ID" value="AOY40215.1"/>
    <property type="molecule type" value="Genomic_DNA"/>
</dbReference>
<evidence type="ECO:0000313" key="20">
    <source>
        <dbReference type="EMBL" id="AOY40215.1"/>
    </source>
</evidence>
<evidence type="ECO:0000256" key="14">
    <source>
        <dbReference type="ARBA" id="ARBA00023075"/>
    </source>
</evidence>
<name>A0A343A6L0_9CUCU</name>
<evidence type="ECO:0000256" key="15">
    <source>
        <dbReference type="ARBA" id="ARBA00023128"/>
    </source>
</evidence>
<organism evidence="20">
    <name type="scientific">Anisandrus dispar</name>
    <dbReference type="NCBI Taxonomy" id="748732"/>
    <lineage>
        <taxon>Eukaryota</taxon>
        <taxon>Metazoa</taxon>
        <taxon>Ecdysozoa</taxon>
        <taxon>Arthropoda</taxon>
        <taxon>Hexapoda</taxon>
        <taxon>Insecta</taxon>
        <taxon>Pterygota</taxon>
        <taxon>Neoptera</taxon>
        <taxon>Endopterygota</taxon>
        <taxon>Coleoptera</taxon>
        <taxon>Polyphaga</taxon>
        <taxon>Cucujiformia</taxon>
        <taxon>Curculionidae</taxon>
        <taxon>Scolytinae</taxon>
        <taxon>Anisandrus</taxon>
    </lineage>
</organism>
<feature type="domain" description="NADH:quinone oxidoreductase/Mrp antiporter transmembrane" evidence="19">
    <location>
        <begin position="13"/>
        <end position="271"/>
    </location>
</feature>
<evidence type="ECO:0000256" key="12">
    <source>
        <dbReference type="ARBA" id="ARBA00022989"/>
    </source>
</evidence>
<comment type="catalytic activity">
    <reaction evidence="17 18">
        <text>a ubiquinone + NADH + 5 H(+)(in) = a ubiquinol + NAD(+) + 4 H(+)(out)</text>
        <dbReference type="Rhea" id="RHEA:29091"/>
        <dbReference type="Rhea" id="RHEA-COMP:9565"/>
        <dbReference type="Rhea" id="RHEA-COMP:9566"/>
        <dbReference type="ChEBI" id="CHEBI:15378"/>
        <dbReference type="ChEBI" id="CHEBI:16389"/>
        <dbReference type="ChEBI" id="CHEBI:17976"/>
        <dbReference type="ChEBI" id="CHEBI:57540"/>
        <dbReference type="ChEBI" id="CHEBI:57945"/>
        <dbReference type="EC" id="7.1.1.2"/>
    </reaction>
</comment>
<dbReference type="InterPro" id="IPR001750">
    <property type="entry name" value="ND/Mrp_TM"/>
</dbReference>
<keyword evidence="8 18" id="KW-0812">Transmembrane</keyword>
<feature type="transmembrane region" description="Helical" evidence="18">
    <location>
        <begin position="48"/>
        <end position="66"/>
    </location>
</feature>
<keyword evidence="9 18" id="KW-0999">Mitochondrion inner membrane</keyword>
<reference evidence="20" key="1">
    <citation type="submission" date="2016-04" db="EMBL/GenBank/DDBJ databases">
        <title>Mitochondria of Scolytid beetles.</title>
        <authorList>
            <person name="Miller K."/>
            <person name="Linard B."/>
            <person name="Vogler A.P."/>
        </authorList>
    </citation>
    <scope>NUCLEOTIDE SEQUENCE</scope>
</reference>
<keyword evidence="15 18" id="KW-0496">Mitochondrion</keyword>
<evidence type="ECO:0000256" key="13">
    <source>
        <dbReference type="ARBA" id="ARBA00023027"/>
    </source>
</evidence>
<comment type="subcellular location">
    <subcellularLocation>
        <location evidence="2 18">Mitochondrion inner membrane</location>
        <topology evidence="2 18">Multi-pass membrane protein</topology>
    </subcellularLocation>
</comment>
<dbReference type="PANTHER" id="PTHR46552">
    <property type="entry name" value="NADH-UBIQUINONE OXIDOREDUCTASE CHAIN 2"/>
    <property type="match status" value="1"/>
</dbReference>
<keyword evidence="6" id="KW-0813">Transport</keyword>
<dbReference type="GO" id="GO:0008137">
    <property type="term" value="F:NADH dehydrogenase (ubiquinone) activity"/>
    <property type="evidence" value="ECO:0007669"/>
    <property type="project" value="UniProtKB-EC"/>
</dbReference>
<keyword evidence="10 18" id="KW-1278">Translocase</keyword>
<evidence type="ECO:0000256" key="7">
    <source>
        <dbReference type="ARBA" id="ARBA00022660"/>
    </source>
</evidence>
<protein>
    <recommendedName>
        <fullName evidence="5 18">NADH-ubiquinone oxidoreductase chain 2</fullName>
        <ecNumber evidence="4 18">7.1.1.2</ecNumber>
    </recommendedName>
</protein>
<keyword evidence="7 18" id="KW-0679">Respiratory chain</keyword>
<feature type="transmembrane region" description="Helical" evidence="18">
    <location>
        <begin position="224"/>
        <end position="244"/>
    </location>
</feature>
<evidence type="ECO:0000256" key="11">
    <source>
        <dbReference type="ARBA" id="ARBA00022982"/>
    </source>
</evidence>
<dbReference type="Pfam" id="PF00361">
    <property type="entry name" value="Proton_antipo_M"/>
    <property type="match status" value="1"/>
</dbReference>
<feature type="transmembrane region" description="Helical" evidence="18">
    <location>
        <begin position="185"/>
        <end position="203"/>
    </location>
</feature>
<keyword evidence="14 18" id="KW-0830">Ubiquinone</keyword>
<evidence type="ECO:0000256" key="2">
    <source>
        <dbReference type="ARBA" id="ARBA00004448"/>
    </source>
</evidence>
<dbReference type="AlphaFoldDB" id="A0A343A6L0"/>
<evidence type="ECO:0000256" key="18">
    <source>
        <dbReference type="RuleBase" id="RU003403"/>
    </source>
</evidence>
<keyword evidence="12 18" id="KW-1133">Transmembrane helix</keyword>
<evidence type="ECO:0000256" key="4">
    <source>
        <dbReference type="ARBA" id="ARBA00012944"/>
    </source>
</evidence>
<gene>
    <name evidence="20" type="primary">nad2</name>
</gene>
<evidence type="ECO:0000256" key="1">
    <source>
        <dbReference type="ARBA" id="ARBA00003257"/>
    </source>
</evidence>
<sequence length="320" mass="36527">MMVLGSIMSISSLSWFCSWLGLEINLLSFISMMKTPNNKYSSESMSKYFMTQAMASFMLLFSIMMFTNSSEFNFELNYPTSMMVMSAIMMKMGAAPLHFWLPEVASGISWNSNMILLTWQKIAPMIILSYTNMIPNLMIMFILSSSIIGSIAGLNQTCMRKIMAYSSINHIGWMLSSMLCSMSTWLIYFSIYLLMNMVIINALKTWKIYFMSQMNSIKNKPNKMIILMNLLSLGGLPPFTGFVPKWMTINQLSNNSLFFLSTVLIIFTLITLFFYLRISFCSLTIYSNNSILNKSKTNLLMSMVLLTTIPGMTFLSIIMI</sequence>
<comment type="function">
    <text evidence="18">Core subunit of the mitochondrial membrane respiratory chain NADH dehydrogenase (Complex I) which catalyzes electron transfer from NADH through the respiratory chain, using ubiquinone as an electron acceptor. Essential for the catalytic activity and assembly of complex I.</text>
</comment>
<dbReference type="InterPro" id="IPR050175">
    <property type="entry name" value="Complex_I_Subunit_2"/>
</dbReference>
<keyword evidence="16 18" id="KW-0472">Membrane</keyword>
<evidence type="ECO:0000256" key="9">
    <source>
        <dbReference type="ARBA" id="ARBA00022792"/>
    </source>
</evidence>
<dbReference type="InterPro" id="IPR003917">
    <property type="entry name" value="NADH_UbQ_OxRdtase_chain2"/>
</dbReference>
<dbReference type="GO" id="GO:0006120">
    <property type="term" value="P:mitochondrial electron transport, NADH to ubiquinone"/>
    <property type="evidence" value="ECO:0007669"/>
    <property type="project" value="InterPro"/>
</dbReference>
<dbReference type="GO" id="GO:0005743">
    <property type="term" value="C:mitochondrial inner membrane"/>
    <property type="evidence" value="ECO:0007669"/>
    <property type="project" value="UniProtKB-SubCell"/>
</dbReference>
<evidence type="ECO:0000256" key="8">
    <source>
        <dbReference type="ARBA" id="ARBA00022692"/>
    </source>
</evidence>
<evidence type="ECO:0000256" key="6">
    <source>
        <dbReference type="ARBA" id="ARBA00022448"/>
    </source>
</evidence>
<evidence type="ECO:0000256" key="10">
    <source>
        <dbReference type="ARBA" id="ARBA00022967"/>
    </source>
</evidence>
<feature type="transmembrane region" description="Helical" evidence="18">
    <location>
        <begin position="299"/>
        <end position="319"/>
    </location>
</feature>
<feature type="transmembrane region" description="Helical" evidence="18">
    <location>
        <begin position="78"/>
        <end position="101"/>
    </location>
</feature>
<feature type="transmembrane region" description="Helical" evidence="18">
    <location>
        <begin position="6"/>
        <end position="27"/>
    </location>
</feature>
<evidence type="ECO:0000256" key="17">
    <source>
        <dbReference type="ARBA" id="ARBA00049551"/>
    </source>
</evidence>
<comment type="similarity">
    <text evidence="3 18">Belongs to the complex I subunit 2 family.</text>
</comment>
<dbReference type="PANTHER" id="PTHR46552:SF1">
    <property type="entry name" value="NADH-UBIQUINONE OXIDOREDUCTASE CHAIN 2"/>
    <property type="match status" value="1"/>
</dbReference>
<evidence type="ECO:0000256" key="3">
    <source>
        <dbReference type="ARBA" id="ARBA00007012"/>
    </source>
</evidence>
<keyword evidence="13 18" id="KW-0520">NAD</keyword>
<evidence type="ECO:0000256" key="5">
    <source>
        <dbReference type="ARBA" id="ARBA00021008"/>
    </source>
</evidence>